<keyword evidence="2" id="KW-1185">Reference proteome</keyword>
<dbReference type="Proteomes" id="UP000479526">
    <property type="component" value="Unassembled WGS sequence"/>
</dbReference>
<gene>
    <name evidence="1" type="ORF">GT755_24840</name>
</gene>
<evidence type="ECO:0000313" key="2">
    <source>
        <dbReference type="Proteomes" id="UP000479526"/>
    </source>
</evidence>
<reference evidence="1 2" key="1">
    <citation type="submission" date="2020-01" db="EMBL/GenBank/DDBJ databases">
        <title>Herbidospora sp. NEAU-GS84 nov., a novel actinomycete isolated from soil.</title>
        <authorList>
            <person name="Han L."/>
        </authorList>
    </citation>
    <scope>NUCLEOTIDE SEQUENCE [LARGE SCALE GENOMIC DNA]</scope>
    <source>
        <strain evidence="1 2">NEAU-GS84</strain>
    </source>
</reference>
<organism evidence="1 2">
    <name type="scientific">Herbidospora solisilvae</name>
    <dbReference type="NCBI Taxonomy" id="2696284"/>
    <lineage>
        <taxon>Bacteria</taxon>
        <taxon>Bacillati</taxon>
        <taxon>Actinomycetota</taxon>
        <taxon>Actinomycetes</taxon>
        <taxon>Streptosporangiales</taxon>
        <taxon>Streptosporangiaceae</taxon>
        <taxon>Herbidospora</taxon>
    </lineage>
</organism>
<sequence length="226" mass="24181">MRRILPVLLLAAACGGDPPPVATAPVPSHTYACGGEPVALTGLDGPPTTRLGPNGQAALKGGEVRAPADLEAWRIVEETDDRVALIRELDTPVQHGSILQTHQYLLIERYGRDDAWNLRMSGRCDLRQVVPGHGEAALAFASATGTRLNLWVTEKDCASGRPATGRIKLAALEETDQEVRVVVAVRPVDGSVTCQGNPRTPFTVELSRPLGDRTVVDAAVHPPRRL</sequence>
<evidence type="ECO:0000313" key="1">
    <source>
        <dbReference type="EMBL" id="NAS24899.1"/>
    </source>
</evidence>
<dbReference type="EMBL" id="WXEW01000007">
    <property type="protein sequence ID" value="NAS24899.1"/>
    <property type="molecule type" value="Genomic_DNA"/>
</dbReference>
<dbReference type="AlphaFoldDB" id="A0A7C9JXK1"/>
<dbReference type="RefSeq" id="WP_161482019.1">
    <property type="nucleotide sequence ID" value="NZ_WXEW01000007.1"/>
</dbReference>
<accession>A0A7C9JXK1</accession>
<protein>
    <submittedName>
        <fullName evidence="1">Uncharacterized protein</fullName>
    </submittedName>
</protein>
<proteinExistence type="predicted"/>
<name>A0A7C9JXK1_9ACTN</name>
<comment type="caution">
    <text evidence="1">The sequence shown here is derived from an EMBL/GenBank/DDBJ whole genome shotgun (WGS) entry which is preliminary data.</text>
</comment>